<dbReference type="OrthoDB" id="869432at2"/>
<proteinExistence type="predicted"/>
<evidence type="ECO:0000313" key="4">
    <source>
        <dbReference type="Proteomes" id="UP000650994"/>
    </source>
</evidence>
<organism evidence="2 3">
    <name type="scientific">Chishuiella changwenlii</name>
    <dbReference type="NCBI Taxonomy" id="1434701"/>
    <lineage>
        <taxon>Bacteria</taxon>
        <taxon>Pseudomonadati</taxon>
        <taxon>Bacteroidota</taxon>
        <taxon>Flavobacteriia</taxon>
        <taxon>Flavobacteriales</taxon>
        <taxon>Weeksellaceae</taxon>
        <taxon>Chishuiella</taxon>
    </lineage>
</organism>
<dbReference type="Proteomes" id="UP000650994">
    <property type="component" value="Unassembled WGS sequence"/>
</dbReference>
<dbReference type="Gene3D" id="3.40.50.1110">
    <property type="entry name" value="SGNH hydrolase"/>
    <property type="match status" value="1"/>
</dbReference>
<dbReference type="InterPro" id="IPR036514">
    <property type="entry name" value="SGNH_hydro_sf"/>
</dbReference>
<reference evidence="4" key="4">
    <citation type="journal article" date="2019" name="Int. J. Syst. Evol. Microbiol.">
        <title>The Global Catalogue of Microorganisms (GCM) 10K type strain sequencing project: providing services to taxonomists for standard genome sequencing and annotation.</title>
        <authorList>
            <consortium name="The Broad Institute Genomics Platform"/>
            <consortium name="The Broad Institute Genome Sequencing Center for Infectious Disease"/>
            <person name="Wu L."/>
            <person name="Ma J."/>
        </authorList>
    </citation>
    <scope>NUCLEOTIDE SEQUENCE [LARGE SCALE GENOMIC DNA]</scope>
    <source>
        <strain evidence="4">CGMCC 1.12707</strain>
    </source>
</reference>
<reference evidence="3" key="3">
    <citation type="submission" date="2016-11" db="EMBL/GenBank/DDBJ databases">
        <authorList>
            <person name="Varghese N."/>
            <person name="Submissions S."/>
        </authorList>
    </citation>
    <scope>NUCLEOTIDE SEQUENCE [LARGE SCALE GENOMIC DNA]</scope>
    <source>
        <strain evidence="3">DSM 27989</strain>
    </source>
</reference>
<dbReference type="GO" id="GO:0016788">
    <property type="term" value="F:hydrolase activity, acting on ester bonds"/>
    <property type="evidence" value="ECO:0007669"/>
    <property type="project" value="UniProtKB-ARBA"/>
</dbReference>
<name>A0A1M7CKQ8_9FLAO</name>
<dbReference type="RefSeq" id="WP_072933950.1">
    <property type="nucleotide sequence ID" value="NZ_BMFL01000023.1"/>
</dbReference>
<evidence type="ECO:0000313" key="1">
    <source>
        <dbReference type="EMBL" id="GGF09310.1"/>
    </source>
</evidence>
<reference evidence="1" key="1">
    <citation type="journal article" date="2014" name="Int. J. Syst. Evol. Microbiol.">
        <title>Complete genome of a new Firmicutes species belonging to the dominant human colonic microbiota ('Ruminococcus bicirculans') reveals two chromosomes and a selective capacity to utilize plant glucans.</title>
        <authorList>
            <consortium name="NISC Comparative Sequencing Program"/>
            <person name="Wegmann U."/>
            <person name="Louis P."/>
            <person name="Goesmann A."/>
            <person name="Henrissat B."/>
            <person name="Duncan S.H."/>
            <person name="Flint H.J."/>
        </authorList>
    </citation>
    <scope>NUCLEOTIDE SEQUENCE</scope>
    <source>
        <strain evidence="1">CGMCC 1.12707</strain>
    </source>
</reference>
<evidence type="ECO:0000313" key="3">
    <source>
        <dbReference type="Proteomes" id="UP000184120"/>
    </source>
</evidence>
<evidence type="ECO:0000313" key="2">
    <source>
        <dbReference type="EMBL" id="SHL67824.1"/>
    </source>
</evidence>
<reference evidence="1" key="5">
    <citation type="submission" date="2024-05" db="EMBL/GenBank/DDBJ databases">
        <authorList>
            <person name="Sun Q."/>
            <person name="Zhou Y."/>
        </authorList>
    </citation>
    <scope>NUCLEOTIDE SEQUENCE</scope>
    <source>
        <strain evidence="1">CGMCC 1.12707</strain>
    </source>
</reference>
<dbReference type="SUPFAM" id="SSF52266">
    <property type="entry name" value="SGNH hydrolase"/>
    <property type="match status" value="1"/>
</dbReference>
<sequence length="282" mass="33915">MPLFSGEVQEWELIRSGKTKVDLAVFGSSRAFIHINPQILETELKQTVYNFGLNGSKFKMQYYRFNLYLKHNPKPKTIVWNLDTFSFSHIDEVFQPNQYAPFMLWNFNLYEALKDYKQTTIWDFILPLYRYRNQTYWKEQIASAKKEILEKDGFFREDGFKSYNREWKVNWKKLKKKNAEFDSQEYVLLEKLIKKCKKQNIQLIFTIAPEFYKGQDYMLNRDEIVSSYKKTLSKYNLPLLDYSDDSISHQQKYFYNTTHMNNVGADFFTKKLASDLKPYISK</sequence>
<dbReference type="STRING" id="1434701.SAMN05443634_11427"/>
<dbReference type="AlphaFoldDB" id="A0A1M7CKQ8"/>
<reference evidence="2" key="2">
    <citation type="submission" date="2016-11" db="EMBL/GenBank/DDBJ databases">
        <authorList>
            <person name="Jaros S."/>
            <person name="Januszkiewicz K."/>
            <person name="Wedrychowicz H."/>
        </authorList>
    </citation>
    <scope>NUCLEOTIDE SEQUENCE [LARGE SCALE GENOMIC DNA]</scope>
    <source>
        <strain evidence="2">DSM 27989</strain>
    </source>
</reference>
<gene>
    <name evidence="1" type="ORF">GCM10010984_28080</name>
    <name evidence="2" type="ORF">SAMN05443634_11427</name>
</gene>
<dbReference type="Proteomes" id="UP000184120">
    <property type="component" value="Unassembled WGS sequence"/>
</dbReference>
<dbReference type="EMBL" id="FRBH01000014">
    <property type="protein sequence ID" value="SHL67824.1"/>
    <property type="molecule type" value="Genomic_DNA"/>
</dbReference>
<dbReference type="EMBL" id="BMFL01000023">
    <property type="protein sequence ID" value="GGF09310.1"/>
    <property type="molecule type" value="Genomic_DNA"/>
</dbReference>
<protein>
    <submittedName>
        <fullName evidence="2">Uncharacterized protein</fullName>
    </submittedName>
</protein>
<keyword evidence="4" id="KW-1185">Reference proteome</keyword>
<accession>A0A1M7CKQ8</accession>